<evidence type="ECO:0000313" key="2">
    <source>
        <dbReference type="EMBL" id="KAK7026784.1"/>
    </source>
</evidence>
<name>A0AAW0BJP9_9AGAR</name>
<comment type="caution">
    <text evidence="2">The sequence shown here is derived from an EMBL/GenBank/DDBJ whole genome shotgun (WGS) entry which is preliminary data.</text>
</comment>
<feature type="region of interest" description="Disordered" evidence="1">
    <location>
        <begin position="113"/>
        <end position="139"/>
    </location>
</feature>
<sequence length="139" mass="15453">MASPPALLAGLDLETSLLIAQLSLADIRQQLRRVADVDERCALQLLADDFDAYLKAYEDFRERASISEQDSAEVVEMVTLSNPPHPLQPLASSSMLEVSPVQHVDEVMFDDYPEEDIEHDAASTTSLDNNEEETGLDYE</sequence>
<evidence type="ECO:0000313" key="3">
    <source>
        <dbReference type="Proteomes" id="UP001383192"/>
    </source>
</evidence>
<feature type="compositionally biased region" description="Acidic residues" evidence="1">
    <location>
        <begin position="129"/>
        <end position="139"/>
    </location>
</feature>
<gene>
    <name evidence="2" type="ORF">VNI00_015442</name>
</gene>
<keyword evidence="3" id="KW-1185">Reference proteome</keyword>
<dbReference type="EMBL" id="JAYKXP010000100">
    <property type="protein sequence ID" value="KAK7026784.1"/>
    <property type="molecule type" value="Genomic_DNA"/>
</dbReference>
<dbReference type="AlphaFoldDB" id="A0AAW0BJP9"/>
<proteinExistence type="predicted"/>
<protein>
    <submittedName>
        <fullName evidence="2">Uncharacterized protein</fullName>
    </submittedName>
</protein>
<dbReference type="Proteomes" id="UP001383192">
    <property type="component" value="Unassembled WGS sequence"/>
</dbReference>
<accession>A0AAW0BJP9</accession>
<organism evidence="2 3">
    <name type="scientific">Paramarasmius palmivorus</name>
    <dbReference type="NCBI Taxonomy" id="297713"/>
    <lineage>
        <taxon>Eukaryota</taxon>
        <taxon>Fungi</taxon>
        <taxon>Dikarya</taxon>
        <taxon>Basidiomycota</taxon>
        <taxon>Agaricomycotina</taxon>
        <taxon>Agaricomycetes</taxon>
        <taxon>Agaricomycetidae</taxon>
        <taxon>Agaricales</taxon>
        <taxon>Marasmiineae</taxon>
        <taxon>Marasmiaceae</taxon>
        <taxon>Paramarasmius</taxon>
    </lineage>
</organism>
<evidence type="ECO:0000256" key="1">
    <source>
        <dbReference type="SAM" id="MobiDB-lite"/>
    </source>
</evidence>
<reference evidence="2 3" key="1">
    <citation type="submission" date="2024-01" db="EMBL/GenBank/DDBJ databases">
        <title>A draft genome for a cacao thread blight-causing isolate of Paramarasmius palmivorus.</title>
        <authorList>
            <person name="Baruah I.K."/>
            <person name="Bukari Y."/>
            <person name="Amoako-Attah I."/>
            <person name="Meinhardt L.W."/>
            <person name="Bailey B.A."/>
            <person name="Cohen S.P."/>
        </authorList>
    </citation>
    <scope>NUCLEOTIDE SEQUENCE [LARGE SCALE GENOMIC DNA]</scope>
    <source>
        <strain evidence="2 3">GH-12</strain>
    </source>
</reference>